<keyword evidence="2" id="KW-1185">Reference proteome</keyword>
<protein>
    <submittedName>
        <fullName evidence="1">SRPBCC family protein</fullName>
    </submittedName>
</protein>
<gene>
    <name evidence="1" type="ORF">FRX94_06960</name>
</gene>
<sequence>MNPENFRATESIVIDATPDAIYDTVSDVTRTGEWSPIVETCWWEDPRDGDPHIGDAFHGRNVTPERTWETRCVVTAADRPHTFAWSVADGVVNWGFHIAPAEVGSTLTETWEVTEKGFEFFRNKYGEEADTALEDRRQAALSGIPATLARIKEILES</sequence>
<dbReference type="Gene3D" id="3.30.530.20">
    <property type="match status" value="1"/>
</dbReference>
<dbReference type="RefSeq" id="WP_146324414.1">
    <property type="nucleotide sequence ID" value="NZ_BAABLR010000010.1"/>
</dbReference>
<dbReference type="AlphaFoldDB" id="A0A5C5UHY1"/>
<organism evidence="1 2">
    <name type="scientific">Corynebacterium canis</name>
    <dbReference type="NCBI Taxonomy" id="679663"/>
    <lineage>
        <taxon>Bacteria</taxon>
        <taxon>Bacillati</taxon>
        <taxon>Actinomycetota</taxon>
        <taxon>Actinomycetes</taxon>
        <taxon>Mycobacteriales</taxon>
        <taxon>Corynebacteriaceae</taxon>
        <taxon>Corynebacterium</taxon>
    </lineage>
</organism>
<dbReference type="EMBL" id="VOHM01000013">
    <property type="protein sequence ID" value="TWT25000.1"/>
    <property type="molecule type" value="Genomic_DNA"/>
</dbReference>
<dbReference type="InterPro" id="IPR019587">
    <property type="entry name" value="Polyketide_cyclase/dehydratase"/>
</dbReference>
<name>A0A5C5UHY1_9CORY</name>
<dbReference type="Proteomes" id="UP000320791">
    <property type="component" value="Unassembled WGS sequence"/>
</dbReference>
<evidence type="ECO:0000313" key="2">
    <source>
        <dbReference type="Proteomes" id="UP000320791"/>
    </source>
</evidence>
<reference evidence="1 2" key="1">
    <citation type="submission" date="2019-08" db="EMBL/GenBank/DDBJ databases">
        <authorList>
            <person name="Lei W."/>
        </authorList>
    </citation>
    <scope>NUCLEOTIDE SEQUENCE [LARGE SCALE GENOMIC DNA]</scope>
    <source>
        <strain evidence="1 2">CCUG 58627</strain>
    </source>
</reference>
<evidence type="ECO:0000313" key="1">
    <source>
        <dbReference type="EMBL" id="TWT25000.1"/>
    </source>
</evidence>
<dbReference type="Pfam" id="PF10604">
    <property type="entry name" value="Polyketide_cyc2"/>
    <property type="match status" value="1"/>
</dbReference>
<dbReference type="InterPro" id="IPR023393">
    <property type="entry name" value="START-like_dom_sf"/>
</dbReference>
<dbReference type="OrthoDB" id="4618973at2"/>
<dbReference type="CDD" id="cd07812">
    <property type="entry name" value="SRPBCC"/>
    <property type="match status" value="1"/>
</dbReference>
<comment type="caution">
    <text evidence="1">The sequence shown here is derived from an EMBL/GenBank/DDBJ whole genome shotgun (WGS) entry which is preliminary data.</text>
</comment>
<accession>A0A5C5UHY1</accession>
<dbReference type="SUPFAM" id="SSF55961">
    <property type="entry name" value="Bet v1-like"/>
    <property type="match status" value="1"/>
</dbReference>
<proteinExistence type="predicted"/>